<sequence>MLLFLKTSIKWAVRQARQIMQAKRALEIVSSSLADAPPDQVSALSARLDQMIRLTEESLHLQRVALLEAGHILRFHSGLTPVALSLPEAQDDYVQRVILRTRQFYEARLLATVQGLGLIKPGATVCDIGANIGNAAVFFGKVLGAGRVVAFEPLPQAYTTLRRNLDLNGLSDALAYRCMVGAESGRGDIARFNPRNIGATSFIPIPDGPVPMVSLDDLIEAEELQGLSFLKVDVEGMHLEVLQGAKQVIATHRPAIWVALTDAGSDYAATAALLEPLGYRATPIGPNDFVFAQTA</sequence>
<dbReference type="InterPro" id="IPR029063">
    <property type="entry name" value="SAM-dependent_MTases_sf"/>
</dbReference>
<dbReference type="GO" id="GO:0032259">
    <property type="term" value="P:methylation"/>
    <property type="evidence" value="ECO:0007669"/>
    <property type="project" value="UniProtKB-KW"/>
</dbReference>
<dbReference type="Gene3D" id="3.40.50.150">
    <property type="entry name" value="Vaccinia Virus protein VP39"/>
    <property type="match status" value="1"/>
</dbReference>
<keyword evidence="3" id="KW-1185">Reference proteome</keyword>
<dbReference type="GO" id="GO:0008168">
    <property type="term" value="F:methyltransferase activity"/>
    <property type="evidence" value="ECO:0007669"/>
    <property type="project" value="UniProtKB-KW"/>
</dbReference>
<keyword evidence="2" id="KW-0808">Transferase</keyword>
<dbReference type="PANTHER" id="PTHR34203:SF15">
    <property type="entry name" value="SLL1173 PROTEIN"/>
    <property type="match status" value="1"/>
</dbReference>
<comment type="caution">
    <text evidence="2">The sequence shown here is derived from an EMBL/GenBank/DDBJ whole genome shotgun (WGS) entry which is preliminary data.</text>
</comment>
<dbReference type="NCBIfam" id="TIGR01444">
    <property type="entry name" value="fkbM_fam"/>
    <property type="match status" value="1"/>
</dbReference>
<proteinExistence type="predicted"/>
<dbReference type="Pfam" id="PF05050">
    <property type="entry name" value="Methyltransf_21"/>
    <property type="match status" value="1"/>
</dbReference>
<dbReference type="SUPFAM" id="SSF53335">
    <property type="entry name" value="S-adenosyl-L-methionine-dependent methyltransferases"/>
    <property type="match status" value="1"/>
</dbReference>
<feature type="domain" description="Methyltransferase FkbM" evidence="1">
    <location>
        <begin position="127"/>
        <end position="280"/>
    </location>
</feature>
<reference evidence="2 3" key="1">
    <citation type="submission" date="2018-11" db="EMBL/GenBank/DDBJ databases">
        <title>Tabrizicola sp. isolated from sediment of alpine lake.</title>
        <authorList>
            <person name="Liu Z."/>
        </authorList>
    </citation>
    <scope>NUCLEOTIDE SEQUENCE [LARGE SCALE GENOMIC DNA]</scope>
    <source>
        <strain evidence="2 3">DRYC-M-16</strain>
    </source>
</reference>
<dbReference type="EMBL" id="RPEM01000001">
    <property type="protein sequence ID" value="TGD45132.1"/>
    <property type="molecule type" value="Genomic_DNA"/>
</dbReference>
<organism evidence="2 3">
    <name type="scientific">Pseudotabrizicola sediminis</name>
    <dbReference type="NCBI Taxonomy" id="2486418"/>
    <lineage>
        <taxon>Bacteria</taxon>
        <taxon>Pseudomonadati</taxon>
        <taxon>Pseudomonadota</taxon>
        <taxon>Alphaproteobacteria</taxon>
        <taxon>Rhodobacterales</taxon>
        <taxon>Paracoccaceae</taxon>
        <taxon>Pseudotabrizicola</taxon>
    </lineage>
</organism>
<keyword evidence="2" id="KW-0489">Methyltransferase</keyword>
<accession>A0ABY2KUC1</accession>
<dbReference type="InterPro" id="IPR052514">
    <property type="entry name" value="SAM-dependent_MTase"/>
</dbReference>
<dbReference type="InterPro" id="IPR006342">
    <property type="entry name" value="FkbM_mtfrase"/>
</dbReference>
<protein>
    <submittedName>
        <fullName evidence="2">FkbM family methyltransferase</fullName>
    </submittedName>
</protein>
<evidence type="ECO:0000259" key="1">
    <source>
        <dbReference type="Pfam" id="PF05050"/>
    </source>
</evidence>
<evidence type="ECO:0000313" key="2">
    <source>
        <dbReference type="EMBL" id="TGD45132.1"/>
    </source>
</evidence>
<dbReference type="PANTHER" id="PTHR34203">
    <property type="entry name" value="METHYLTRANSFERASE, FKBM FAMILY PROTEIN"/>
    <property type="match status" value="1"/>
</dbReference>
<gene>
    <name evidence="2" type="ORF">EEB11_00700</name>
</gene>
<dbReference type="Proteomes" id="UP000297741">
    <property type="component" value="Unassembled WGS sequence"/>
</dbReference>
<name>A0ABY2KUC1_9RHOB</name>
<evidence type="ECO:0000313" key="3">
    <source>
        <dbReference type="Proteomes" id="UP000297741"/>
    </source>
</evidence>